<keyword evidence="2" id="KW-0804">Transcription</keyword>
<dbReference type="Gene3D" id="3.30.450.40">
    <property type="match status" value="1"/>
</dbReference>
<dbReference type="InterPro" id="IPR036388">
    <property type="entry name" value="WH-like_DNA-bd_sf"/>
</dbReference>
<evidence type="ECO:0000256" key="3">
    <source>
        <dbReference type="SAM" id="MobiDB-lite"/>
    </source>
</evidence>
<dbReference type="InterPro" id="IPR029016">
    <property type="entry name" value="GAF-like_dom_sf"/>
</dbReference>
<dbReference type="EMBL" id="WLYK01000005">
    <property type="protein sequence ID" value="MTD14941.1"/>
    <property type="molecule type" value="Genomic_DNA"/>
</dbReference>
<dbReference type="PROSITE" id="PS50921">
    <property type="entry name" value="ANTAR"/>
    <property type="match status" value="1"/>
</dbReference>
<dbReference type="SMART" id="SM00065">
    <property type="entry name" value="GAF"/>
    <property type="match status" value="1"/>
</dbReference>
<comment type="caution">
    <text evidence="5">The sequence shown here is derived from an EMBL/GenBank/DDBJ whole genome shotgun (WGS) entry which is preliminary data.</text>
</comment>
<accession>A0A7K1FLC2</accession>
<dbReference type="AlphaFoldDB" id="A0A7K1FLC2"/>
<keyword evidence="1" id="KW-0805">Transcription regulation</keyword>
<gene>
    <name evidence="5" type="ORF">GIS00_13430</name>
</gene>
<proteinExistence type="predicted"/>
<evidence type="ECO:0000256" key="1">
    <source>
        <dbReference type="ARBA" id="ARBA00023015"/>
    </source>
</evidence>
<dbReference type="SUPFAM" id="SSF55781">
    <property type="entry name" value="GAF domain-like"/>
    <property type="match status" value="1"/>
</dbReference>
<organism evidence="5 6">
    <name type="scientific">Nakamurella alba</name>
    <dbReference type="NCBI Taxonomy" id="2665158"/>
    <lineage>
        <taxon>Bacteria</taxon>
        <taxon>Bacillati</taxon>
        <taxon>Actinomycetota</taxon>
        <taxon>Actinomycetes</taxon>
        <taxon>Nakamurellales</taxon>
        <taxon>Nakamurellaceae</taxon>
        <taxon>Nakamurella</taxon>
    </lineage>
</organism>
<dbReference type="Pfam" id="PF13185">
    <property type="entry name" value="GAF_2"/>
    <property type="match status" value="1"/>
</dbReference>
<dbReference type="InterPro" id="IPR003018">
    <property type="entry name" value="GAF"/>
</dbReference>
<evidence type="ECO:0000259" key="4">
    <source>
        <dbReference type="PROSITE" id="PS50921"/>
    </source>
</evidence>
<dbReference type="SMART" id="SM01012">
    <property type="entry name" value="ANTAR"/>
    <property type="match status" value="1"/>
</dbReference>
<feature type="domain" description="ANTAR" evidence="4">
    <location>
        <begin position="206"/>
        <end position="267"/>
    </location>
</feature>
<dbReference type="GO" id="GO:0003723">
    <property type="term" value="F:RNA binding"/>
    <property type="evidence" value="ECO:0007669"/>
    <property type="project" value="InterPro"/>
</dbReference>
<evidence type="ECO:0000256" key="2">
    <source>
        <dbReference type="ARBA" id="ARBA00023163"/>
    </source>
</evidence>
<dbReference type="Gene3D" id="1.10.10.10">
    <property type="entry name" value="Winged helix-like DNA-binding domain superfamily/Winged helix DNA-binding domain"/>
    <property type="match status" value="1"/>
</dbReference>
<feature type="compositionally biased region" description="Basic and acidic residues" evidence="3">
    <location>
        <begin position="1"/>
        <end position="14"/>
    </location>
</feature>
<evidence type="ECO:0000313" key="6">
    <source>
        <dbReference type="Proteomes" id="UP000460221"/>
    </source>
</evidence>
<protein>
    <submittedName>
        <fullName evidence="5">ANTAR domain-containing protein</fullName>
    </submittedName>
</protein>
<feature type="region of interest" description="Disordered" evidence="3">
    <location>
        <begin position="1"/>
        <end position="23"/>
    </location>
</feature>
<name>A0A7K1FLC2_9ACTN</name>
<dbReference type="Pfam" id="PF03861">
    <property type="entry name" value="ANTAR"/>
    <property type="match status" value="1"/>
</dbReference>
<dbReference type="Proteomes" id="UP000460221">
    <property type="component" value="Unassembled WGS sequence"/>
</dbReference>
<evidence type="ECO:0000313" key="5">
    <source>
        <dbReference type="EMBL" id="MTD14941.1"/>
    </source>
</evidence>
<reference evidence="5 6" key="1">
    <citation type="submission" date="2019-11" db="EMBL/GenBank/DDBJ databases">
        <authorList>
            <person name="Jiang L.-Q."/>
        </authorList>
    </citation>
    <scope>NUCLEOTIDE SEQUENCE [LARGE SCALE GENOMIC DNA]</scope>
    <source>
        <strain evidence="5 6">YIM 132087</strain>
    </source>
</reference>
<keyword evidence="6" id="KW-1185">Reference proteome</keyword>
<sequence length="281" mass="30300">MGRHRTEAPEDRADVASSMTLTHDGQARRLFAQGPAPREGRPDMETIPQYLHDLIGEARSAIGQGDRAEGFEEALRGVTTAAIASGICDLAGITERRGRTLTTIGASAPLVEKLDAAQYEAGEGPCVAAAFDDRGVLVSQDLQVDPRWPTWGPAAVELGVHSVLGIQLYVDDEAMGALNLYSRTPRTFSTQDVETAQFIAANASFSLAHFRNVEQLWTAIDARHRIGLAQGILMGRFDLTVDRSFEVLRRMSQQQHLKLSAVASAVIAARGLPPTDPSTAN</sequence>
<dbReference type="InterPro" id="IPR005561">
    <property type="entry name" value="ANTAR"/>
</dbReference>